<evidence type="ECO:0000313" key="2">
    <source>
        <dbReference type="Proteomes" id="UP001295444"/>
    </source>
</evidence>
<proteinExistence type="predicted"/>
<evidence type="ECO:0000313" key="1">
    <source>
        <dbReference type="EMBL" id="CAH2285623.1"/>
    </source>
</evidence>
<sequence length="106" mass="12011">MFLKQNSVLLERGPLLKWRPQQTAGTIPFLRRTRKSRRLHFKLHYDRGALSGPCRKTQQHGIYSAGASHVKPRDREQIEGLLVRGPENLGSKLAIWDCALPIEGVG</sequence>
<keyword evidence="2" id="KW-1185">Reference proteome</keyword>
<name>A0AAD1W6S0_PELCU</name>
<accession>A0AAD1W6S0</accession>
<protein>
    <submittedName>
        <fullName evidence="1">Uncharacterized protein</fullName>
    </submittedName>
</protein>
<reference evidence="1" key="1">
    <citation type="submission" date="2022-03" db="EMBL/GenBank/DDBJ databases">
        <authorList>
            <person name="Alioto T."/>
            <person name="Alioto T."/>
            <person name="Gomez Garrido J."/>
        </authorList>
    </citation>
    <scope>NUCLEOTIDE SEQUENCE</scope>
</reference>
<dbReference type="EMBL" id="OW240915">
    <property type="protein sequence ID" value="CAH2285623.1"/>
    <property type="molecule type" value="Genomic_DNA"/>
</dbReference>
<dbReference type="Proteomes" id="UP001295444">
    <property type="component" value="Chromosome 04"/>
</dbReference>
<gene>
    <name evidence="1" type="ORF">PECUL_23A011807</name>
</gene>
<dbReference type="AlphaFoldDB" id="A0AAD1W6S0"/>
<organism evidence="1 2">
    <name type="scientific">Pelobates cultripes</name>
    <name type="common">Western spadefoot toad</name>
    <dbReference type="NCBI Taxonomy" id="61616"/>
    <lineage>
        <taxon>Eukaryota</taxon>
        <taxon>Metazoa</taxon>
        <taxon>Chordata</taxon>
        <taxon>Craniata</taxon>
        <taxon>Vertebrata</taxon>
        <taxon>Euteleostomi</taxon>
        <taxon>Amphibia</taxon>
        <taxon>Batrachia</taxon>
        <taxon>Anura</taxon>
        <taxon>Pelobatoidea</taxon>
        <taxon>Pelobatidae</taxon>
        <taxon>Pelobates</taxon>
    </lineage>
</organism>